<comment type="caution">
    <text evidence="1">The sequence shown here is derived from an EMBL/GenBank/DDBJ whole genome shotgun (WGS) entry which is preliminary data.</text>
</comment>
<sequence>MGPPQPHHTASTGAEGALGRSQLCRARAVAHRDTKSKLCIIWSRRSSSPTVSPIAAFPAVTAASTSAPLAFHQDDTHYILVSTSPVIAAPITLTRAIPVYASVSPLIISTSSVVSTLLTGASGSPSAFSPSALSVVVLSTSHHCSPSCNHPHCLSTASL</sequence>
<reference evidence="1" key="1">
    <citation type="submission" date="2021-03" db="EMBL/GenBank/DDBJ databases">
        <title>Evolutionary priming and transition to the ectomycorrhizal habit in an iconic lineage of mushroom-forming fungi: is preadaptation a requirement?</title>
        <authorList>
            <consortium name="DOE Joint Genome Institute"/>
            <person name="Looney B.P."/>
            <person name="Miyauchi S."/>
            <person name="Morin E."/>
            <person name="Drula E."/>
            <person name="Courty P.E."/>
            <person name="Chicoki N."/>
            <person name="Fauchery L."/>
            <person name="Kohler A."/>
            <person name="Kuo A."/>
            <person name="LaButti K."/>
            <person name="Pangilinan J."/>
            <person name="Lipzen A."/>
            <person name="Riley R."/>
            <person name="Andreopoulos W."/>
            <person name="He G."/>
            <person name="Johnson J."/>
            <person name="Barry K.W."/>
            <person name="Grigoriev I.V."/>
            <person name="Nagy L."/>
            <person name="Hibbett D."/>
            <person name="Henrissat B."/>
            <person name="Matheny P.B."/>
            <person name="Labbe J."/>
            <person name="Martin A.F."/>
        </authorList>
    </citation>
    <scope>NUCLEOTIDE SEQUENCE</scope>
    <source>
        <strain evidence="1">BPL698</strain>
    </source>
</reference>
<keyword evidence="2" id="KW-1185">Reference proteome</keyword>
<evidence type="ECO:0000313" key="1">
    <source>
        <dbReference type="EMBL" id="KAI9456582.1"/>
    </source>
</evidence>
<gene>
    <name evidence="1" type="ORF">F5148DRAFT_1224070</name>
</gene>
<dbReference type="EMBL" id="JAGFNK010000234">
    <property type="protein sequence ID" value="KAI9456582.1"/>
    <property type="molecule type" value="Genomic_DNA"/>
</dbReference>
<dbReference type="Proteomes" id="UP001207468">
    <property type="component" value="Unassembled WGS sequence"/>
</dbReference>
<accession>A0ACC0U2F9</accession>
<evidence type="ECO:0000313" key="2">
    <source>
        <dbReference type="Proteomes" id="UP001207468"/>
    </source>
</evidence>
<name>A0ACC0U2F9_9AGAM</name>
<feature type="non-terminal residue" evidence="1">
    <location>
        <position position="159"/>
    </location>
</feature>
<organism evidence="1 2">
    <name type="scientific">Russula earlei</name>
    <dbReference type="NCBI Taxonomy" id="71964"/>
    <lineage>
        <taxon>Eukaryota</taxon>
        <taxon>Fungi</taxon>
        <taxon>Dikarya</taxon>
        <taxon>Basidiomycota</taxon>
        <taxon>Agaricomycotina</taxon>
        <taxon>Agaricomycetes</taxon>
        <taxon>Russulales</taxon>
        <taxon>Russulaceae</taxon>
        <taxon>Russula</taxon>
    </lineage>
</organism>
<proteinExistence type="predicted"/>
<protein>
    <submittedName>
        <fullName evidence="1">Uncharacterized protein</fullName>
    </submittedName>
</protein>